<evidence type="ECO:0000256" key="2">
    <source>
        <dbReference type="SAM" id="Phobius"/>
    </source>
</evidence>
<evidence type="ECO:0000256" key="1">
    <source>
        <dbReference type="SAM" id="MobiDB-lite"/>
    </source>
</evidence>
<dbReference type="InterPro" id="IPR025443">
    <property type="entry name" value="DUF4307"/>
</dbReference>
<keyword evidence="2" id="KW-0812">Transmembrane</keyword>
<organism evidence="3 4">
    <name type="scientific">Homoserinimonas hongtaonis</name>
    <dbReference type="NCBI Taxonomy" id="2079791"/>
    <lineage>
        <taxon>Bacteria</taxon>
        <taxon>Bacillati</taxon>
        <taxon>Actinomycetota</taxon>
        <taxon>Actinomycetes</taxon>
        <taxon>Micrococcales</taxon>
        <taxon>Microbacteriaceae</taxon>
        <taxon>Homoserinimonas</taxon>
    </lineage>
</organism>
<keyword evidence="4" id="KW-1185">Reference proteome</keyword>
<reference evidence="4" key="1">
    <citation type="submission" date="2018-04" db="EMBL/GenBank/DDBJ databases">
        <authorList>
            <person name="Liu S."/>
            <person name="Wang Z."/>
            <person name="Li J."/>
        </authorList>
    </citation>
    <scope>NUCLEOTIDE SEQUENCE [LARGE SCALE GENOMIC DNA]</scope>
    <source>
        <strain evidence="4">S1194</strain>
    </source>
</reference>
<name>A0A2U1T031_9MICO</name>
<keyword evidence="2" id="KW-1133">Transmembrane helix</keyword>
<dbReference type="KEGG" id="salc:C2138_09730"/>
<dbReference type="Proteomes" id="UP000244978">
    <property type="component" value="Unassembled WGS sequence"/>
</dbReference>
<protein>
    <submittedName>
        <fullName evidence="3">DUF4307 domain-containing protein</fullName>
    </submittedName>
</protein>
<feature type="compositionally biased region" description="Polar residues" evidence="1">
    <location>
        <begin position="1"/>
        <end position="14"/>
    </location>
</feature>
<feature type="region of interest" description="Disordered" evidence="1">
    <location>
        <begin position="1"/>
        <end position="21"/>
    </location>
</feature>
<accession>A0A2U1T031</accession>
<gene>
    <name evidence="3" type="ORF">DF220_04840</name>
</gene>
<dbReference type="EMBL" id="QEEX01000001">
    <property type="protein sequence ID" value="PWB97230.1"/>
    <property type="molecule type" value="Genomic_DNA"/>
</dbReference>
<evidence type="ECO:0000313" key="4">
    <source>
        <dbReference type="Proteomes" id="UP000244978"/>
    </source>
</evidence>
<dbReference type="Pfam" id="PF14155">
    <property type="entry name" value="DUF4307"/>
    <property type="match status" value="1"/>
</dbReference>
<evidence type="ECO:0000313" key="3">
    <source>
        <dbReference type="EMBL" id="PWB97230.1"/>
    </source>
</evidence>
<dbReference type="RefSeq" id="WP_108517426.1">
    <property type="nucleotide sequence ID" value="NZ_CP026951.1"/>
</dbReference>
<dbReference type="OrthoDB" id="4793644at2"/>
<dbReference type="AlphaFoldDB" id="A0A2U1T031"/>
<feature type="transmembrane region" description="Helical" evidence="2">
    <location>
        <begin position="32"/>
        <end position="54"/>
    </location>
</feature>
<sequence length="142" mass="15379">MTSADSRTEGTQPTDLDARYGRTPSVRARQKTIGWSAAIAVVLVFVAWVAWVAFDGTSATIETRDIGHAIVDDSTVRVSFELSVTPGTDVACALQVQNDLHAIVGWKVVEIPASDTYTRTFTENVRSIEPGVTGLLHSCWLT</sequence>
<keyword evidence="2" id="KW-0472">Membrane</keyword>
<comment type="caution">
    <text evidence="3">The sequence shown here is derived from an EMBL/GenBank/DDBJ whole genome shotgun (WGS) entry which is preliminary data.</text>
</comment>
<proteinExistence type="predicted"/>